<dbReference type="Proteomes" id="UP000728032">
    <property type="component" value="Unassembled WGS sequence"/>
</dbReference>
<accession>A0A7R9MGP5</accession>
<dbReference type="AlphaFoldDB" id="A0A7R9MGP5"/>
<name>A0A7R9MGP5_9ACAR</name>
<proteinExistence type="predicted"/>
<evidence type="ECO:0000313" key="3">
    <source>
        <dbReference type="Proteomes" id="UP000728032"/>
    </source>
</evidence>
<evidence type="ECO:0000256" key="1">
    <source>
        <dbReference type="SAM" id="SignalP"/>
    </source>
</evidence>
<gene>
    <name evidence="2" type="ORF">ONB1V03_LOCUS16492</name>
</gene>
<protein>
    <submittedName>
        <fullName evidence="2">Uncharacterized protein</fullName>
    </submittedName>
</protein>
<feature type="chain" id="PRO_5036211506" evidence="1">
    <location>
        <begin position="27"/>
        <end position="118"/>
    </location>
</feature>
<feature type="signal peptide" evidence="1">
    <location>
        <begin position="1"/>
        <end position="26"/>
    </location>
</feature>
<evidence type="ECO:0000313" key="2">
    <source>
        <dbReference type="EMBL" id="CAD7659921.1"/>
    </source>
</evidence>
<keyword evidence="1" id="KW-0732">Signal</keyword>
<reference evidence="2" key="1">
    <citation type="submission" date="2020-11" db="EMBL/GenBank/DDBJ databases">
        <authorList>
            <person name="Tran Van P."/>
        </authorList>
    </citation>
    <scope>NUCLEOTIDE SEQUENCE</scope>
</reference>
<sequence>MTDNNWSTYFTAFLLIIPVLLTGTGATNGRSLCLNTVFDARDNVLVTYQNHTVWLTDMSAGDRPILVGTAYFPEVRRIDAALLINDTTGPCNELGAPCLSLYLIDGKLYHNPCPHYTT</sequence>
<organism evidence="2">
    <name type="scientific">Oppiella nova</name>
    <dbReference type="NCBI Taxonomy" id="334625"/>
    <lineage>
        <taxon>Eukaryota</taxon>
        <taxon>Metazoa</taxon>
        <taxon>Ecdysozoa</taxon>
        <taxon>Arthropoda</taxon>
        <taxon>Chelicerata</taxon>
        <taxon>Arachnida</taxon>
        <taxon>Acari</taxon>
        <taxon>Acariformes</taxon>
        <taxon>Sarcoptiformes</taxon>
        <taxon>Oribatida</taxon>
        <taxon>Brachypylina</taxon>
        <taxon>Oppioidea</taxon>
        <taxon>Oppiidae</taxon>
        <taxon>Oppiella</taxon>
    </lineage>
</organism>
<dbReference type="EMBL" id="OC933569">
    <property type="protein sequence ID" value="CAD7659921.1"/>
    <property type="molecule type" value="Genomic_DNA"/>
</dbReference>
<keyword evidence="3" id="KW-1185">Reference proteome</keyword>
<dbReference type="EMBL" id="CAJPVJ010018744">
    <property type="protein sequence ID" value="CAG2177059.1"/>
    <property type="molecule type" value="Genomic_DNA"/>
</dbReference>